<dbReference type="Pfam" id="PF00232">
    <property type="entry name" value="Glyco_hydro_1"/>
    <property type="match status" value="1"/>
</dbReference>
<dbReference type="PROSITE" id="PS00653">
    <property type="entry name" value="GLYCOSYL_HYDROL_F1_2"/>
    <property type="match status" value="1"/>
</dbReference>
<accession>A0A562PS82</accession>
<evidence type="ECO:0000256" key="9">
    <source>
        <dbReference type="PIRSR" id="PIRSR617736-1"/>
    </source>
</evidence>
<feature type="binding site" evidence="10">
    <location>
        <position position="393"/>
    </location>
    <ligand>
        <name>substrate</name>
    </ligand>
</feature>
<evidence type="ECO:0000313" key="13">
    <source>
        <dbReference type="EMBL" id="QGZ39381.1"/>
    </source>
</evidence>
<keyword evidence="4 12" id="KW-0378">Hydrolase</keyword>
<reference evidence="14 15" key="1">
    <citation type="journal article" date="2015" name="Stand. Genomic Sci.">
        <title>Genomic Encyclopedia of Bacterial and Archaeal Type Strains, Phase III: the genomes of soil and plant-associated and newly described type strains.</title>
        <authorList>
            <person name="Whitman W.B."/>
            <person name="Woyke T."/>
            <person name="Klenk H.P."/>
            <person name="Zhou Y."/>
            <person name="Lilburn T.G."/>
            <person name="Beck B.J."/>
            <person name="De Vos P."/>
            <person name="Vandamme P."/>
            <person name="Eisen J.A."/>
            <person name="Garrity G."/>
            <person name="Hugenholtz P."/>
            <person name="Kyrpides N.C."/>
        </authorList>
    </citation>
    <scope>NUCLEOTIDE SEQUENCE [LARGE SCALE GENOMIC DNA]</scope>
    <source>
        <strain evidence="14 15">CGMCC 1.10685</strain>
    </source>
</reference>
<reference evidence="13 16" key="3">
    <citation type="submission" date="2019-12" db="EMBL/GenBank/DDBJ databases">
        <title>Draft Genome Sequences of Six Type Strains of the Genus Massilia.</title>
        <authorList>
            <person name="Miess H."/>
            <person name="Frediansyah A."/>
            <person name="Goeker M."/>
            <person name="Gross H."/>
        </authorList>
    </citation>
    <scope>NUCLEOTIDE SEQUENCE [LARGE SCALE GENOMIC DNA]</scope>
    <source>
        <strain evidence="13 16">DSM 26639</strain>
    </source>
</reference>
<organism evidence="14 15">
    <name type="scientific">Pseudoduganella flava</name>
    <dbReference type="NCBI Taxonomy" id="871742"/>
    <lineage>
        <taxon>Bacteria</taxon>
        <taxon>Pseudomonadati</taxon>
        <taxon>Pseudomonadota</taxon>
        <taxon>Betaproteobacteria</taxon>
        <taxon>Burkholderiales</taxon>
        <taxon>Oxalobacteraceae</taxon>
        <taxon>Telluria group</taxon>
        <taxon>Pseudoduganella</taxon>
    </lineage>
</organism>
<evidence type="ECO:0000313" key="14">
    <source>
        <dbReference type="EMBL" id="TWI47305.1"/>
    </source>
</evidence>
<dbReference type="EC" id="3.2.1.21" evidence="3 12"/>
<feature type="binding site" evidence="10">
    <location>
        <begin position="400"/>
        <end position="401"/>
    </location>
    <ligand>
        <name>substrate</name>
    </ligand>
</feature>
<dbReference type="OrthoDB" id="9765195at2"/>
<keyword evidence="16" id="KW-1185">Reference proteome</keyword>
<dbReference type="InterPro" id="IPR017736">
    <property type="entry name" value="Glyco_hydro_1_beta-glucosidase"/>
</dbReference>
<evidence type="ECO:0000256" key="8">
    <source>
        <dbReference type="ARBA" id="ARBA00023326"/>
    </source>
</evidence>
<keyword evidence="8" id="KW-0624">Polysaccharide degradation</keyword>
<dbReference type="Gene3D" id="3.20.20.80">
    <property type="entry name" value="Glycosidases"/>
    <property type="match status" value="1"/>
</dbReference>
<evidence type="ECO:0000256" key="10">
    <source>
        <dbReference type="PIRSR" id="PIRSR617736-2"/>
    </source>
</evidence>
<evidence type="ECO:0000256" key="6">
    <source>
        <dbReference type="ARBA" id="ARBA00023277"/>
    </source>
</evidence>
<feature type="binding site" evidence="10">
    <location>
        <position position="122"/>
    </location>
    <ligand>
        <name>substrate</name>
    </ligand>
</feature>
<dbReference type="NCBIfam" id="TIGR03356">
    <property type="entry name" value="BGL"/>
    <property type="match status" value="1"/>
</dbReference>
<dbReference type="PRINTS" id="PR00131">
    <property type="entry name" value="GLHYDRLASE1"/>
</dbReference>
<protein>
    <recommendedName>
        <fullName evidence="3 12">Beta-glucosidase</fullName>
        <ecNumber evidence="3 12">3.2.1.21</ecNumber>
    </recommendedName>
</protein>
<evidence type="ECO:0000256" key="5">
    <source>
        <dbReference type="ARBA" id="ARBA00023001"/>
    </source>
</evidence>
<dbReference type="SUPFAM" id="SSF51445">
    <property type="entry name" value="(Trans)glycosidases"/>
    <property type="match status" value="1"/>
</dbReference>
<dbReference type="PANTHER" id="PTHR10353">
    <property type="entry name" value="GLYCOSYL HYDROLASE"/>
    <property type="match status" value="1"/>
</dbReference>
<keyword evidence="7 12" id="KW-0326">Glycosidase</keyword>
<feature type="active site" description="Nucleophile" evidence="9 11">
    <location>
        <position position="347"/>
    </location>
</feature>
<evidence type="ECO:0000256" key="11">
    <source>
        <dbReference type="PROSITE-ProRule" id="PRU10055"/>
    </source>
</evidence>
<evidence type="ECO:0000256" key="3">
    <source>
        <dbReference type="ARBA" id="ARBA00012744"/>
    </source>
</evidence>
<dbReference type="Proteomes" id="UP000315112">
    <property type="component" value="Unassembled WGS sequence"/>
</dbReference>
<keyword evidence="5" id="KW-0136">Cellulose degradation</keyword>
<dbReference type="EMBL" id="VLKW01000004">
    <property type="protein sequence ID" value="TWI47305.1"/>
    <property type="molecule type" value="Genomic_DNA"/>
</dbReference>
<comment type="catalytic activity">
    <reaction evidence="1 12">
        <text>Hydrolysis of terminal, non-reducing beta-D-glucosyl residues with release of beta-D-glucose.</text>
        <dbReference type="EC" id="3.2.1.21"/>
    </reaction>
</comment>
<dbReference type="EMBL" id="CP046904">
    <property type="protein sequence ID" value="QGZ39381.1"/>
    <property type="molecule type" value="Genomic_DNA"/>
</dbReference>
<feature type="binding site" evidence="10">
    <location>
        <position position="21"/>
    </location>
    <ligand>
        <name>substrate</name>
    </ligand>
</feature>
<evidence type="ECO:0000256" key="2">
    <source>
        <dbReference type="ARBA" id="ARBA00010838"/>
    </source>
</evidence>
<comment type="similarity">
    <text evidence="2 12">Belongs to the glycosyl hydrolase 1 family.</text>
</comment>
<evidence type="ECO:0000313" key="15">
    <source>
        <dbReference type="Proteomes" id="UP000315112"/>
    </source>
</evidence>
<dbReference type="GO" id="GO:0030245">
    <property type="term" value="P:cellulose catabolic process"/>
    <property type="evidence" value="ECO:0007669"/>
    <property type="project" value="UniProtKB-KW"/>
</dbReference>
<evidence type="ECO:0000256" key="1">
    <source>
        <dbReference type="ARBA" id="ARBA00000448"/>
    </source>
</evidence>
<dbReference type="InterPro" id="IPR017853">
    <property type="entry name" value="GH"/>
</dbReference>
<reference evidence="14" key="2">
    <citation type="submission" date="2019-07" db="EMBL/GenBank/DDBJ databases">
        <authorList>
            <person name="Whitman W."/>
            <person name="Huntemann M."/>
            <person name="Clum A."/>
            <person name="Pillay M."/>
            <person name="Palaniappan K."/>
            <person name="Varghese N."/>
            <person name="Mikhailova N."/>
            <person name="Stamatis D."/>
            <person name="Reddy T."/>
            <person name="Daum C."/>
            <person name="Shapiro N."/>
            <person name="Ivanova N."/>
            <person name="Kyrpides N."/>
            <person name="Woyke T."/>
        </authorList>
    </citation>
    <scope>NUCLEOTIDE SEQUENCE</scope>
    <source>
        <strain evidence="14">CGMCC 1.10685</strain>
    </source>
</reference>
<evidence type="ECO:0000256" key="7">
    <source>
        <dbReference type="ARBA" id="ARBA00023295"/>
    </source>
</evidence>
<dbReference type="InterPro" id="IPR033132">
    <property type="entry name" value="GH_1_N_CS"/>
</dbReference>
<feature type="binding site" evidence="10">
    <location>
        <position position="166"/>
    </location>
    <ligand>
        <name>substrate</name>
    </ligand>
</feature>
<evidence type="ECO:0000256" key="12">
    <source>
        <dbReference type="RuleBase" id="RU361175"/>
    </source>
</evidence>
<dbReference type="InterPro" id="IPR001360">
    <property type="entry name" value="Glyco_hydro_1"/>
</dbReference>
<dbReference type="AlphaFoldDB" id="A0A562PS82"/>
<dbReference type="InterPro" id="IPR018120">
    <property type="entry name" value="Glyco_hydro_1_AS"/>
</dbReference>
<dbReference type="GO" id="GO:0008422">
    <property type="term" value="F:beta-glucosidase activity"/>
    <property type="evidence" value="ECO:0007669"/>
    <property type="project" value="UniProtKB-EC"/>
</dbReference>
<dbReference type="Proteomes" id="UP000437862">
    <property type="component" value="Chromosome"/>
</dbReference>
<gene>
    <name evidence="13" type="ORF">GO485_10200</name>
    <name evidence="14" type="ORF">IP92_02363</name>
</gene>
<feature type="active site" description="Proton donor" evidence="9">
    <location>
        <position position="167"/>
    </location>
</feature>
<name>A0A562PS82_9BURK</name>
<proteinExistence type="inferred from homology"/>
<keyword evidence="6" id="KW-0119">Carbohydrate metabolism</keyword>
<dbReference type="RefSeq" id="WP_145874965.1">
    <property type="nucleotide sequence ID" value="NZ_CP046904.1"/>
</dbReference>
<dbReference type="FunFam" id="3.20.20.80:FF:000004">
    <property type="entry name" value="Beta-glucosidase 6-phospho-beta-glucosidase"/>
    <property type="match status" value="1"/>
</dbReference>
<dbReference type="PANTHER" id="PTHR10353:SF36">
    <property type="entry name" value="LP05116P"/>
    <property type="match status" value="1"/>
</dbReference>
<feature type="binding site" evidence="10">
    <location>
        <position position="295"/>
    </location>
    <ligand>
        <name>substrate</name>
    </ligand>
</feature>
<dbReference type="PROSITE" id="PS00572">
    <property type="entry name" value="GLYCOSYL_HYDROL_F1_1"/>
    <property type="match status" value="1"/>
</dbReference>
<evidence type="ECO:0000256" key="4">
    <source>
        <dbReference type="ARBA" id="ARBA00022801"/>
    </source>
</evidence>
<evidence type="ECO:0000313" key="16">
    <source>
        <dbReference type="Proteomes" id="UP000437862"/>
    </source>
</evidence>
<sequence>MTDKLQFPPSFTWGVATSAFQIEGAANADGKGPSIWDTFSHTPGKVIDGSNGDVACDHYHRYAEDVGIMADLHVDAYRFSMAWARVQPAGKGAWNEAGFAFYGRLLDELDKKNIAAHITLYHWDLPQGLQDDGGWLNRDTAYHFAEYAAEVARRFGNRVKTIATHNEPWCTANLGYGNAQFAPGVADAKQSVQVSHHLLLSHGLAMKAMRAVGSQAQLGIVLNQWTADPATDSAADRALAQWEYARSVQWFMDPIFKGRYPEYALQGHGANAPDVKDGDFDIIRQPIDFLGVNYYFRSWCSAANPPVPAPAALGTTDMGWEIYPQGLTELLVKLKGEYDLPPIYITENGMANPDEVVDGHVPDTQRIDYVQRHLAALKDAMDAGVDVRGYFLWSLLDNFEWNSGYAKRFGIVHVDYATQQRTPKDSALWYREFIDTQRG</sequence>